<gene>
    <name evidence="2" type="ORF">Rhe02_46650</name>
</gene>
<comment type="caution">
    <text evidence="2">The sequence shown here is derived from an EMBL/GenBank/DDBJ whole genome shotgun (WGS) entry which is preliminary data.</text>
</comment>
<organism evidence="2 3">
    <name type="scientific">Rhizocola hellebori</name>
    <dbReference type="NCBI Taxonomy" id="1392758"/>
    <lineage>
        <taxon>Bacteria</taxon>
        <taxon>Bacillati</taxon>
        <taxon>Actinomycetota</taxon>
        <taxon>Actinomycetes</taxon>
        <taxon>Micromonosporales</taxon>
        <taxon>Micromonosporaceae</taxon>
        <taxon>Rhizocola</taxon>
    </lineage>
</organism>
<accession>A0A8J3VI54</accession>
<reference evidence="2" key="1">
    <citation type="submission" date="2021-01" db="EMBL/GenBank/DDBJ databases">
        <title>Whole genome shotgun sequence of Rhizocola hellebori NBRC 109834.</title>
        <authorList>
            <person name="Komaki H."/>
            <person name="Tamura T."/>
        </authorList>
    </citation>
    <scope>NUCLEOTIDE SEQUENCE</scope>
    <source>
        <strain evidence="2">NBRC 109834</strain>
    </source>
</reference>
<evidence type="ECO:0000259" key="1">
    <source>
        <dbReference type="Pfam" id="PF13569"/>
    </source>
</evidence>
<feature type="domain" description="DUF4132" evidence="1">
    <location>
        <begin position="398"/>
        <end position="530"/>
    </location>
</feature>
<evidence type="ECO:0000313" key="3">
    <source>
        <dbReference type="Proteomes" id="UP000612899"/>
    </source>
</evidence>
<dbReference type="InterPro" id="IPR025406">
    <property type="entry name" value="DUF4132"/>
</dbReference>
<keyword evidence="3" id="KW-1185">Reference proteome</keyword>
<dbReference type="Proteomes" id="UP000612899">
    <property type="component" value="Unassembled WGS sequence"/>
</dbReference>
<sequence length="530" mass="57598">MGISTWAEVKEYGLAEDVPRFVDALVAVAQTEGYWGNKLNELKKVLDVKALPCRTPMAVALSARIPQLADENARTLLEYVVDALIDDYGRTVDLAEAEAVLGIAARYWYFDSWHLATLGEIVLGAGHGLPDEVIAVMRRSAFGPYGDKTLKSFVPKIKLPLLNRGEPLADRVLDDLSTLGDAWRDLATHALTVIDDVPTQEWETKGRNLLASVGESEARRVITGWLTLVGKPGAQPLLARGSEIDVELALDPFNATAVRGLVWLLGLLPADAELARTLAGLVESNLRKVPGIGPRQPKAAGAAIHALYLLDGPEALAQLLGLATRVTNKMALQELNASLYERAEALNVTREQLSDLAVPGYGLAEDGRRTQHFGDDTATLLVHDGRVTIEWHNAAGVVLGSAPSTVKAGYAEELKELKATAAEIGKTLSAQTSRLQRDLTANRVWRFGFWRDHYLNHPLLGTLTRRLLWLVDTRPCGFADGALQSLDSTPIQAADTAPVQLWQPGGEDAEAALAWLDRHAIVPPFDQISR</sequence>
<evidence type="ECO:0000313" key="2">
    <source>
        <dbReference type="EMBL" id="GIH06598.1"/>
    </source>
</evidence>
<dbReference type="Pfam" id="PF13569">
    <property type="entry name" value="DUF4132"/>
    <property type="match status" value="1"/>
</dbReference>
<dbReference type="AlphaFoldDB" id="A0A8J3VI54"/>
<proteinExistence type="predicted"/>
<dbReference type="RefSeq" id="WP_203910409.1">
    <property type="nucleotide sequence ID" value="NZ_BONY01000028.1"/>
</dbReference>
<protein>
    <recommendedName>
        <fullName evidence="1">DUF4132 domain-containing protein</fullName>
    </recommendedName>
</protein>
<name>A0A8J3VI54_9ACTN</name>
<dbReference type="EMBL" id="BONY01000028">
    <property type="protein sequence ID" value="GIH06598.1"/>
    <property type="molecule type" value="Genomic_DNA"/>
</dbReference>